<protein>
    <submittedName>
        <fullName evidence="1">Uncharacterized protein</fullName>
    </submittedName>
</protein>
<reference evidence="1 2" key="1">
    <citation type="submission" date="2015-07" db="EMBL/GenBank/DDBJ databases">
        <title>Genome analysis of myxobacterium Chondromyces crocatus Cm c5 reveals a high potential for natural compound synthesis and the genetic basis for the loss of fruiting body formation.</title>
        <authorList>
            <person name="Zaburannyi N."/>
            <person name="Bunk B."/>
            <person name="Maier J."/>
            <person name="Overmann J."/>
            <person name="Mueller R."/>
        </authorList>
    </citation>
    <scope>NUCLEOTIDE SEQUENCE [LARGE SCALE GENOMIC DNA]</scope>
    <source>
        <strain evidence="1 2">Cm c5</strain>
    </source>
</reference>
<dbReference type="EMBL" id="CP012159">
    <property type="protein sequence ID" value="AKT37467.1"/>
    <property type="molecule type" value="Genomic_DNA"/>
</dbReference>
<accession>A0A0K1E9V3</accession>
<name>A0A0K1E9V3_CHOCO</name>
<gene>
    <name evidence="1" type="ORF">CMC5_016080</name>
</gene>
<dbReference type="KEGG" id="ccro:CMC5_016080"/>
<dbReference type="AlphaFoldDB" id="A0A0K1E9V3"/>
<organism evidence="1 2">
    <name type="scientific">Chondromyces crocatus</name>
    <dbReference type="NCBI Taxonomy" id="52"/>
    <lineage>
        <taxon>Bacteria</taxon>
        <taxon>Pseudomonadati</taxon>
        <taxon>Myxococcota</taxon>
        <taxon>Polyangia</taxon>
        <taxon>Polyangiales</taxon>
        <taxon>Polyangiaceae</taxon>
        <taxon>Chondromyces</taxon>
    </lineage>
</organism>
<sequence length="143" mass="15896">MDEGDRGCGDTVYTTSRLRLYDAGRDISGSLATLVTMRRSASTVLFRAVFLATSVVIGIGASGCRSAVGTICDTKCDCEGCSNREYNECIDDVERDERRAVNRRCADEFDEWVACVDDTATCRGRDYDDRCGPERRDLRDCMD</sequence>
<keyword evidence="2" id="KW-1185">Reference proteome</keyword>
<evidence type="ECO:0000313" key="2">
    <source>
        <dbReference type="Proteomes" id="UP000067626"/>
    </source>
</evidence>
<proteinExistence type="predicted"/>
<evidence type="ECO:0000313" key="1">
    <source>
        <dbReference type="EMBL" id="AKT37467.1"/>
    </source>
</evidence>
<dbReference type="Proteomes" id="UP000067626">
    <property type="component" value="Chromosome"/>
</dbReference>